<protein>
    <submittedName>
        <fullName evidence="1">Uncharacterized protein</fullName>
    </submittedName>
</protein>
<reference evidence="1 2" key="1">
    <citation type="submission" date="2019-09" db="EMBL/GenBank/DDBJ databases">
        <authorList>
            <person name="Chen X.-Y."/>
        </authorList>
    </citation>
    <scope>NUCLEOTIDE SEQUENCE [LARGE SCALE GENOMIC DNA]</scope>
    <source>
        <strain evidence="1 2">NY5</strain>
    </source>
</reference>
<evidence type="ECO:0000313" key="2">
    <source>
        <dbReference type="Proteomes" id="UP000323708"/>
    </source>
</evidence>
<accession>A0A5B0WZY0</accession>
<organism evidence="1 2">
    <name type="scientific">Pseudohalioglobus sediminis</name>
    <dbReference type="NCBI Taxonomy" id="2606449"/>
    <lineage>
        <taxon>Bacteria</taxon>
        <taxon>Pseudomonadati</taxon>
        <taxon>Pseudomonadota</taxon>
        <taxon>Gammaproteobacteria</taxon>
        <taxon>Cellvibrionales</taxon>
        <taxon>Halieaceae</taxon>
        <taxon>Pseudohalioglobus</taxon>
    </lineage>
</organism>
<keyword evidence="2" id="KW-1185">Reference proteome</keyword>
<sequence length="268" mass="29785">MDMSIHNSLHEAALKILRPLVRVLLKHGVSHGIVAELCRQAFVEEGFEHMARAGRRPTVSGVSALTGLSRKEVKRLSETDGSSLQIAEKRRNRAIRVISGWVNDKQFQSDGEPAALPLEGSGASFAELVRIHSGDVTPAAMLSLLEDSGNVRVDDGKAVLKKKAFIPLDTSLDLLNILGTDTAELIDTISHNMMAAPEERLFQRKVSTSLIDREALPEFRELSSRRSQALLEEYDAWLAEHEITDQENQESAYVAIGIYYVEHFEQEI</sequence>
<dbReference type="EMBL" id="VTUX01000004">
    <property type="protein sequence ID" value="KAA1191898.1"/>
    <property type="molecule type" value="Genomic_DNA"/>
</dbReference>
<evidence type="ECO:0000313" key="1">
    <source>
        <dbReference type="EMBL" id="KAA1191898.1"/>
    </source>
</evidence>
<comment type="caution">
    <text evidence="1">The sequence shown here is derived from an EMBL/GenBank/DDBJ whole genome shotgun (WGS) entry which is preliminary data.</text>
</comment>
<proteinExistence type="predicted"/>
<gene>
    <name evidence="1" type="ORF">F0M18_10240</name>
</gene>
<dbReference type="Proteomes" id="UP000323708">
    <property type="component" value="Unassembled WGS sequence"/>
</dbReference>
<dbReference type="Pfam" id="PF20112">
    <property type="entry name" value="DUF6502"/>
    <property type="match status" value="1"/>
</dbReference>
<dbReference type="AlphaFoldDB" id="A0A5B0WZY0"/>
<dbReference type="RefSeq" id="WP_149611334.1">
    <property type="nucleotide sequence ID" value="NZ_VTUX01000004.1"/>
</dbReference>
<dbReference type="InterPro" id="IPR045445">
    <property type="entry name" value="DUF6502"/>
</dbReference>
<name>A0A5B0WZY0_9GAMM</name>